<dbReference type="InterPro" id="IPR010512">
    <property type="entry name" value="DUF1091"/>
</dbReference>
<gene>
    <name evidence="2" type="primary">106081757</name>
</gene>
<dbReference type="SMART" id="SM00697">
    <property type="entry name" value="DM8"/>
    <property type="match status" value="1"/>
</dbReference>
<keyword evidence="1" id="KW-0732">Signal</keyword>
<organism evidence="2 3">
    <name type="scientific">Stomoxys calcitrans</name>
    <name type="common">Stable fly</name>
    <name type="synonym">Conops calcitrans</name>
    <dbReference type="NCBI Taxonomy" id="35570"/>
    <lineage>
        <taxon>Eukaryota</taxon>
        <taxon>Metazoa</taxon>
        <taxon>Ecdysozoa</taxon>
        <taxon>Arthropoda</taxon>
        <taxon>Hexapoda</taxon>
        <taxon>Insecta</taxon>
        <taxon>Pterygota</taxon>
        <taxon>Neoptera</taxon>
        <taxon>Endopterygota</taxon>
        <taxon>Diptera</taxon>
        <taxon>Brachycera</taxon>
        <taxon>Muscomorpha</taxon>
        <taxon>Muscoidea</taxon>
        <taxon>Muscidae</taxon>
        <taxon>Stomoxys</taxon>
    </lineage>
</organism>
<sequence>MSCGNWTLNSIQSIMMVSLFWICNPANVGGQQNYYIEFTNINCQHNSSAIETLVCSLKKATDNKTLINGRLLLANDIPNFSIRTIVLFNRKNMPRMTLADITVNMCEVLNLMVKNKIVSLYMENFKKYLNVVPKCPLWKNFNYTLNEYAVDLRGLPSFFPEGSFKSVHQIIYENELSAQIKVLGQLNVIQLQAYHNGNINNCYVIRQKEVKYDQTIFHALGLVRMQACGCRSPAQILCFIHQYQLPA</sequence>
<dbReference type="KEGG" id="scac:106081757"/>
<evidence type="ECO:0000313" key="2">
    <source>
        <dbReference type="EnsemblMetazoa" id="SCAU009819-PA"/>
    </source>
</evidence>
<dbReference type="PANTHER" id="PTHR20898">
    <property type="entry name" value="DAEDALUS ON 3-RELATED-RELATED"/>
    <property type="match status" value="1"/>
</dbReference>
<dbReference type="PANTHER" id="PTHR20898:SF0">
    <property type="entry name" value="DAEDALUS ON 3-RELATED"/>
    <property type="match status" value="1"/>
</dbReference>
<dbReference type="VEuPathDB" id="VectorBase:SCAU009819"/>
<name>A0A1I8PP33_STOCA</name>
<dbReference type="Pfam" id="PF06477">
    <property type="entry name" value="DUF1091"/>
    <property type="match status" value="1"/>
</dbReference>
<accession>A0A1I8PP33</accession>
<reference evidence="2" key="1">
    <citation type="submission" date="2020-05" db="UniProtKB">
        <authorList>
            <consortium name="EnsemblMetazoa"/>
        </authorList>
    </citation>
    <scope>IDENTIFICATION</scope>
    <source>
        <strain evidence="2">USDA</strain>
    </source>
</reference>
<dbReference type="EnsemblMetazoa" id="SCAU009819-RA">
    <property type="protein sequence ID" value="SCAU009819-PA"/>
    <property type="gene ID" value="SCAU009819"/>
</dbReference>
<feature type="chain" id="PRO_5009326996" evidence="1">
    <location>
        <begin position="31"/>
        <end position="247"/>
    </location>
</feature>
<feature type="signal peptide" evidence="1">
    <location>
        <begin position="1"/>
        <end position="30"/>
    </location>
</feature>
<protein>
    <submittedName>
        <fullName evidence="2">Uncharacterized protein</fullName>
    </submittedName>
</protein>
<dbReference type="AlphaFoldDB" id="A0A1I8PP33"/>
<dbReference type="Proteomes" id="UP000095300">
    <property type="component" value="Unassembled WGS sequence"/>
</dbReference>
<proteinExistence type="predicted"/>
<dbReference type="OrthoDB" id="8020757at2759"/>
<evidence type="ECO:0000313" key="3">
    <source>
        <dbReference type="Proteomes" id="UP000095300"/>
    </source>
</evidence>
<evidence type="ECO:0000256" key="1">
    <source>
        <dbReference type="SAM" id="SignalP"/>
    </source>
</evidence>
<keyword evidence="3" id="KW-1185">Reference proteome</keyword>